<protein>
    <submittedName>
        <fullName evidence="1">Uncharacterized protein</fullName>
    </submittedName>
</protein>
<proteinExistence type="predicted"/>
<gene>
    <name evidence="1" type="ORF">KDD17_10835</name>
</gene>
<evidence type="ECO:0000313" key="1">
    <source>
        <dbReference type="EMBL" id="QUJ75468.1"/>
    </source>
</evidence>
<name>A0A975PL91_9RHOB</name>
<accession>A0A975PL91</accession>
<evidence type="ECO:0000313" key="2">
    <source>
        <dbReference type="Proteomes" id="UP000683291"/>
    </source>
</evidence>
<organism evidence="1 2">
    <name type="scientific">Sulfitobacter albidus</name>
    <dbReference type="NCBI Taxonomy" id="2829501"/>
    <lineage>
        <taxon>Bacteria</taxon>
        <taxon>Pseudomonadati</taxon>
        <taxon>Pseudomonadota</taxon>
        <taxon>Alphaproteobacteria</taxon>
        <taxon>Rhodobacterales</taxon>
        <taxon>Roseobacteraceae</taxon>
        <taxon>Sulfitobacter</taxon>
    </lineage>
</organism>
<sequence length="154" mass="17300">MNDAFGGTEQAMAIYQDLLDRISDSYKRRDFSAFAQMVAVPHAVRSFGPTAWIEDRTQLRALFDDICTHQAANAITDYDRHCLAARFTAEDTIDGTHETRMLRGAQIAQDPYPVRSVLRRINGVWWVTESDNAIEPDAGLGAVLSRRATPQNQE</sequence>
<keyword evidence="2" id="KW-1185">Reference proteome</keyword>
<dbReference type="AlphaFoldDB" id="A0A975PL91"/>
<dbReference type="EMBL" id="CP073581">
    <property type="protein sequence ID" value="QUJ75468.1"/>
    <property type="molecule type" value="Genomic_DNA"/>
</dbReference>
<dbReference type="RefSeq" id="WP_212703673.1">
    <property type="nucleotide sequence ID" value="NZ_CP073581.1"/>
</dbReference>
<dbReference type="Gene3D" id="3.10.450.50">
    <property type="match status" value="1"/>
</dbReference>
<dbReference type="Proteomes" id="UP000683291">
    <property type="component" value="Chromosome 1"/>
</dbReference>
<dbReference type="KEGG" id="sual:KDD17_10835"/>
<reference evidence="1" key="1">
    <citation type="submission" date="2021-04" db="EMBL/GenBank/DDBJ databases">
        <title>Complete genome sequence for Sulfitobacter sp. strain JK7-1.</title>
        <authorList>
            <person name="Park S.-J."/>
        </authorList>
    </citation>
    <scope>NUCLEOTIDE SEQUENCE</scope>
    <source>
        <strain evidence="1">JK7-1</strain>
    </source>
</reference>